<evidence type="ECO:0000313" key="2">
    <source>
        <dbReference type="Proteomes" id="UP000813463"/>
    </source>
</evidence>
<dbReference type="Gene3D" id="3.60.10.10">
    <property type="entry name" value="Endonuclease/exonuclease/phosphatase"/>
    <property type="match status" value="1"/>
</dbReference>
<reference evidence="3" key="2">
    <citation type="submission" date="2025-08" db="UniProtKB">
        <authorList>
            <consortium name="RefSeq"/>
        </authorList>
    </citation>
    <scope>IDENTIFICATION</scope>
    <source>
        <tissue evidence="3">Leaf</tissue>
    </source>
</reference>
<keyword evidence="2" id="KW-1185">Reference proteome</keyword>
<name>A0ABM3RQD8_SPIOL</name>
<dbReference type="Pfam" id="PF03372">
    <property type="entry name" value="Exo_endo_phos"/>
    <property type="match status" value="1"/>
</dbReference>
<evidence type="ECO:0000259" key="1">
    <source>
        <dbReference type="Pfam" id="PF03372"/>
    </source>
</evidence>
<feature type="domain" description="Endonuclease/exonuclease/phosphatase" evidence="1">
    <location>
        <begin position="37"/>
        <end position="164"/>
    </location>
</feature>
<proteinExistence type="predicted"/>
<gene>
    <name evidence="3" type="primary">LOC110804958</name>
</gene>
<dbReference type="InterPro" id="IPR005135">
    <property type="entry name" value="Endo/exonuclease/phosphatase"/>
</dbReference>
<protein>
    <recommendedName>
        <fullName evidence="1">Endonuclease/exonuclease/phosphatase domain-containing protein</fullName>
    </recommendedName>
</protein>
<dbReference type="PANTHER" id="PTHR33116:SF84">
    <property type="entry name" value="RNA-DIRECTED DNA POLYMERASE"/>
    <property type="match status" value="1"/>
</dbReference>
<dbReference type="PANTHER" id="PTHR33116">
    <property type="entry name" value="REVERSE TRANSCRIPTASE ZINC-BINDING DOMAIN-CONTAINING PROTEIN-RELATED-RELATED"/>
    <property type="match status" value="1"/>
</dbReference>
<dbReference type="InterPro" id="IPR036691">
    <property type="entry name" value="Endo/exonu/phosph_ase_sf"/>
</dbReference>
<dbReference type="GeneID" id="110804958"/>
<dbReference type="SUPFAM" id="SSF56219">
    <property type="entry name" value="DNase I-like"/>
    <property type="match status" value="1"/>
</dbReference>
<reference evidence="2" key="1">
    <citation type="journal article" date="2021" name="Nat. Commun.">
        <title>Genomic analyses provide insights into spinach domestication and the genetic basis of agronomic traits.</title>
        <authorList>
            <person name="Cai X."/>
            <person name="Sun X."/>
            <person name="Xu C."/>
            <person name="Sun H."/>
            <person name="Wang X."/>
            <person name="Ge C."/>
            <person name="Zhang Z."/>
            <person name="Wang Q."/>
            <person name="Fei Z."/>
            <person name="Jiao C."/>
            <person name="Wang Q."/>
        </authorList>
    </citation>
    <scope>NUCLEOTIDE SEQUENCE [LARGE SCALE GENOMIC DNA]</scope>
    <source>
        <strain evidence="2">cv. Varoflay</strain>
    </source>
</reference>
<dbReference type="RefSeq" id="XP_056697842.1">
    <property type="nucleotide sequence ID" value="XM_056841864.1"/>
</dbReference>
<evidence type="ECO:0000313" key="3">
    <source>
        <dbReference type="RefSeq" id="XP_056697842.1"/>
    </source>
</evidence>
<accession>A0ABM3RQD8</accession>
<dbReference type="Proteomes" id="UP000813463">
    <property type="component" value="Chromosome 4"/>
</dbReference>
<organism evidence="2 3">
    <name type="scientific">Spinacia oleracea</name>
    <name type="common">Spinach</name>
    <dbReference type="NCBI Taxonomy" id="3562"/>
    <lineage>
        <taxon>Eukaryota</taxon>
        <taxon>Viridiplantae</taxon>
        <taxon>Streptophyta</taxon>
        <taxon>Embryophyta</taxon>
        <taxon>Tracheophyta</taxon>
        <taxon>Spermatophyta</taxon>
        <taxon>Magnoliopsida</taxon>
        <taxon>eudicotyledons</taxon>
        <taxon>Gunneridae</taxon>
        <taxon>Pentapetalae</taxon>
        <taxon>Caryophyllales</taxon>
        <taxon>Chenopodiaceae</taxon>
        <taxon>Chenopodioideae</taxon>
        <taxon>Anserineae</taxon>
        <taxon>Spinacia</taxon>
    </lineage>
</organism>
<sequence>MGDMYLNVFPSWCFSTNLSCHQNGRIVIAWDPDVFVVDIVLMHAHFIHCFVTPRGTGTGFHCTFIHVLHDRTTREPLWDSLKAIADKCKEAWIIMGDFNALMDLEDRLGSTIRTSEIQPMRSCMNYCQLTEVKTVGRFYTWNNKQDGADRVFSRIDRVLANTKWGDMFDSAEANYLTEGDFDHFPMVLTCCQKPPQKRPFRFFNMWTSFPRFNTIVDRNWGKYVYGCPMFRVLQKLKWIKADLKDLNREGYSDVETEHYRCHKLLIDTQNQLHANPGNHDLAAEEKTVASEYRKAKDNYLSYLKQTAKVHWLQNGYENTKAFHQSITQRRKHNRIHSIHDRSGKWIQTDSGVQDAFVQFYMSLFCSNIEHKTSILSSIMDRGPRLLDDHRNKLECSFTVEDIKRVLDDIPSSKAPGMDGFNSHFFKEAWGTIKDDVHKAITDFFTTGKILREVNVTSITLVPKVKVPSSVDIISQNQGAFVAGRSILHNVLVCQDIVKMYRKKLIQPTRGLRQGDPLSALLFTLYTEGDPNVVSVMLEGFKLFSSTTGLQEHRETISQISGFKFGTLPFKYLGVPISTRKLKSCDCEALVEKMTLRIKIWSSRHISFAGRIELINSVPMSICVYWAQMFIFPKAVLKRINAICRSYLCHGSYDDGRPGAVAWDKLCWPKSHGGLGFKNLLWNQAAVGKLYQLQGNDLFLVENSRQLSSSYFFPQESPKMSKGDFRRRVAYTMIASLVYHIWKARNASVWLQQVPTVAQVALRIQIGVKYMIQNIISAKVSTRDRDWFFSL</sequence>